<evidence type="ECO:0000313" key="4">
    <source>
        <dbReference type="Proteomes" id="UP000886595"/>
    </source>
</evidence>
<dbReference type="AlphaFoldDB" id="A0A8X7W7D4"/>
<name>A0A8X7W7D4_BRACI</name>
<protein>
    <submittedName>
        <fullName evidence="3">Uncharacterized protein</fullName>
    </submittedName>
</protein>
<dbReference type="EMBL" id="JAAMPC010000002">
    <property type="protein sequence ID" value="KAG2324631.1"/>
    <property type="molecule type" value="Genomic_DNA"/>
</dbReference>
<dbReference type="Proteomes" id="UP000886595">
    <property type="component" value="Unassembled WGS sequence"/>
</dbReference>
<evidence type="ECO:0000256" key="2">
    <source>
        <dbReference type="SAM" id="MobiDB-lite"/>
    </source>
</evidence>
<gene>
    <name evidence="3" type="ORF">Bca52824_007359</name>
</gene>
<keyword evidence="4" id="KW-1185">Reference proteome</keyword>
<sequence>MGDDDATKLRSYLRVHRSVEVPVYFLGLRDGEEGVKDKDSGIITAYVRISHQIYNETEDYERLRDAITELFDIFRCNNKALEEEPQPPAKVPERRAMEEANFEEAF</sequence>
<dbReference type="PANTHER" id="PTHR43092">
    <property type="entry name" value="L-CYSTEINE DESULFHYDRASE"/>
    <property type="match status" value="1"/>
</dbReference>
<dbReference type="OrthoDB" id="1718841at2759"/>
<evidence type="ECO:0000313" key="3">
    <source>
        <dbReference type="EMBL" id="KAG2324631.1"/>
    </source>
</evidence>
<proteinExistence type="predicted"/>
<keyword evidence="1" id="KW-0663">Pyridoxal phosphate</keyword>
<accession>A0A8X7W7D4</accession>
<evidence type="ECO:0000256" key="1">
    <source>
        <dbReference type="ARBA" id="ARBA00022898"/>
    </source>
</evidence>
<feature type="region of interest" description="Disordered" evidence="2">
    <location>
        <begin position="83"/>
        <end position="106"/>
    </location>
</feature>
<dbReference type="PANTHER" id="PTHR43092:SF7">
    <property type="entry name" value="L-CYSTEINE DESULFHYDRASE"/>
    <property type="match status" value="1"/>
</dbReference>
<organism evidence="3 4">
    <name type="scientific">Brassica carinata</name>
    <name type="common">Ethiopian mustard</name>
    <name type="synonym">Abyssinian cabbage</name>
    <dbReference type="NCBI Taxonomy" id="52824"/>
    <lineage>
        <taxon>Eukaryota</taxon>
        <taxon>Viridiplantae</taxon>
        <taxon>Streptophyta</taxon>
        <taxon>Embryophyta</taxon>
        <taxon>Tracheophyta</taxon>
        <taxon>Spermatophyta</taxon>
        <taxon>Magnoliopsida</taxon>
        <taxon>eudicotyledons</taxon>
        <taxon>Gunneridae</taxon>
        <taxon>Pentapetalae</taxon>
        <taxon>rosids</taxon>
        <taxon>malvids</taxon>
        <taxon>Brassicales</taxon>
        <taxon>Brassicaceae</taxon>
        <taxon>Brassiceae</taxon>
        <taxon>Brassica</taxon>
    </lineage>
</organism>
<comment type="caution">
    <text evidence="3">The sequence shown here is derived from an EMBL/GenBank/DDBJ whole genome shotgun (WGS) entry which is preliminary data.</text>
</comment>
<reference evidence="3 4" key="1">
    <citation type="submission" date="2020-02" db="EMBL/GenBank/DDBJ databases">
        <authorList>
            <person name="Ma Q."/>
            <person name="Huang Y."/>
            <person name="Song X."/>
            <person name="Pei D."/>
        </authorList>
    </citation>
    <scope>NUCLEOTIDE SEQUENCE [LARGE SCALE GENOMIC DNA]</scope>
    <source>
        <strain evidence="3">Sxm20200214</strain>
        <tissue evidence="3">Leaf</tissue>
    </source>
</reference>